<dbReference type="SUPFAM" id="SSF51695">
    <property type="entry name" value="PLC-like phosphodiesterases"/>
    <property type="match status" value="1"/>
</dbReference>
<dbReference type="STRING" id="1702221.AALO17_27800"/>
<accession>A0A140DZ37</accession>
<dbReference type="OrthoDB" id="384721at2"/>
<protein>
    <recommendedName>
        <fullName evidence="1">GP-PDE domain-containing protein</fullName>
    </recommendedName>
</protein>
<dbReference type="EMBL" id="CP011391">
    <property type="protein sequence ID" value="AMK55914.1"/>
    <property type="molecule type" value="Genomic_DNA"/>
</dbReference>
<gene>
    <name evidence="2" type="ORF">AALO17_27800</name>
</gene>
<evidence type="ECO:0000313" key="2">
    <source>
        <dbReference type="EMBL" id="AMK55914.1"/>
    </source>
</evidence>
<dbReference type="GeneID" id="78479240"/>
<sequence>MNRLKKRGTAALAAALFFGYLSAILFQIPRLSVISPRYLEQTPLRPQQAAAFEAEARQKQKEGRIPVYYSHRGDSIDHVEHTWSSYDAAIRKGSGNIEQDLVLSKDGTLYVSHDENALRITGVNQEYRNMTDRQIQTLRTANGEQIHSLEDVFGRYGKTVHYIVEVRPVQEEVVKFIEIVKTCGMEENITVQCKDAALIRELRNAFPRMPVLYLAMDLNDVQLGLTDPDIDIVSVNRKWISSEMGEWIHSYRKLYSVWTLDTEEEIRRAQAAGVDIFFSDDTALAQRMTRRDTP</sequence>
<dbReference type="Gene3D" id="3.20.20.190">
    <property type="entry name" value="Phosphatidylinositol (PI) phosphodiesterase"/>
    <property type="match status" value="1"/>
</dbReference>
<proteinExistence type="predicted"/>
<dbReference type="AlphaFoldDB" id="A0A140DZ37"/>
<dbReference type="RefSeq" id="WP_067559973.1">
    <property type="nucleotide sequence ID" value="NZ_CAMTBT010000005.1"/>
</dbReference>
<dbReference type="GO" id="GO:0008081">
    <property type="term" value="F:phosphoric diester hydrolase activity"/>
    <property type="evidence" value="ECO:0007669"/>
    <property type="project" value="InterPro"/>
</dbReference>
<dbReference type="GO" id="GO:0006629">
    <property type="term" value="P:lipid metabolic process"/>
    <property type="evidence" value="ECO:0007669"/>
    <property type="project" value="InterPro"/>
</dbReference>
<organism evidence="2 3">
    <name type="scientific">Faecalibaculum rodentium</name>
    <dbReference type="NCBI Taxonomy" id="1702221"/>
    <lineage>
        <taxon>Bacteria</taxon>
        <taxon>Bacillati</taxon>
        <taxon>Bacillota</taxon>
        <taxon>Erysipelotrichia</taxon>
        <taxon>Erysipelotrichales</taxon>
        <taxon>Erysipelotrichaceae</taxon>
        <taxon>Faecalibaculum</taxon>
    </lineage>
</organism>
<name>A0A140DZ37_9FIRM</name>
<evidence type="ECO:0000259" key="1">
    <source>
        <dbReference type="PROSITE" id="PS51704"/>
    </source>
</evidence>
<keyword evidence="3" id="KW-1185">Reference proteome</keyword>
<dbReference type="CDD" id="cd08556">
    <property type="entry name" value="GDPD"/>
    <property type="match status" value="1"/>
</dbReference>
<reference evidence="2 3" key="1">
    <citation type="journal article" date="2016" name="Gut Pathog.">
        <title>Whole genome sequencing of "Faecalibaculum rodentium" ALO17, isolated from C57BL/6J laboratory mouse feces.</title>
        <authorList>
            <person name="Lim S."/>
            <person name="Chang D.H."/>
            <person name="Ahn S."/>
            <person name="Kim B.C."/>
        </authorList>
    </citation>
    <scope>NUCLEOTIDE SEQUENCE [LARGE SCALE GENOMIC DNA]</scope>
    <source>
        <strain evidence="2 3">Alo17</strain>
    </source>
</reference>
<feature type="domain" description="GP-PDE" evidence="1">
    <location>
        <begin position="66"/>
        <end position="289"/>
    </location>
</feature>
<dbReference type="InterPro" id="IPR030395">
    <property type="entry name" value="GP_PDE_dom"/>
</dbReference>
<evidence type="ECO:0000313" key="3">
    <source>
        <dbReference type="Proteomes" id="UP000069771"/>
    </source>
</evidence>
<dbReference type="PANTHER" id="PTHR46211:SF1">
    <property type="entry name" value="GLYCEROPHOSPHODIESTER PHOSPHODIESTERASE, CYTOPLASMIC"/>
    <property type="match status" value="1"/>
</dbReference>
<dbReference type="PANTHER" id="PTHR46211">
    <property type="entry name" value="GLYCEROPHOSPHORYL DIESTER PHOSPHODIESTERASE"/>
    <property type="match status" value="1"/>
</dbReference>
<dbReference type="Proteomes" id="UP000069771">
    <property type="component" value="Chromosome"/>
</dbReference>
<dbReference type="KEGG" id="fro:AALO17_27800"/>
<dbReference type="PROSITE" id="PS51704">
    <property type="entry name" value="GP_PDE"/>
    <property type="match status" value="1"/>
</dbReference>
<dbReference type="InterPro" id="IPR017946">
    <property type="entry name" value="PLC-like_Pdiesterase_TIM-brl"/>
</dbReference>
<dbReference type="Pfam" id="PF03009">
    <property type="entry name" value="GDPD"/>
    <property type="match status" value="1"/>
</dbReference>